<dbReference type="Gene3D" id="1.20.1160.11">
    <property type="entry name" value="Paired amphipathic helix"/>
    <property type="match status" value="1"/>
</dbReference>
<protein>
    <submittedName>
        <fullName evidence="4">Uncharacterized protein</fullName>
    </submittedName>
</protein>
<comment type="subcellular location">
    <subcellularLocation>
        <location evidence="1 3">Nucleus</location>
    </subcellularLocation>
</comment>
<organism evidence="4 5">
    <name type="scientific">Mycena rosella</name>
    <name type="common">Pink bonnet</name>
    <name type="synonym">Agaricus rosellus</name>
    <dbReference type="NCBI Taxonomy" id="1033263"/>
    <lineage>
        <taxon>Eukaryota</taxon>
        <taxon>Fungi</taxon>
        <taxon>Dikarya</taxon>
        <taxon>Basidiomycota</taxon>
        <taxon>Agaricomycotina</taxon>
        <taxon>Agaricomycetes</taxon>
        <taxon>Agaricomycetidae</taxon>
        <taxon>Agaricales</taxon>
        <taxon>Marasmiineae</taxon>
        <taxon>Mycenaceae</taxon>
        <taxon>Mycena</taxon>
    </lineage>
</organism>
<evidence type="ECO:0000313" key="4">
    <source>
        <dbReference type="EMBL" id="KAJ7691578.1"/>
    </source>
</evidence>
<dbReference type="Proteomes" id="UP001221757">
    <property type="component" value="Unassembled WGS sequence"/>
</dbReference>
<dbReference type="EMBL" id="JARKIE010000057">
    <property type="protein sequence ID" value="KAJ7691578.1"/>
    <property type="molecule type" value="Genomic_DNA"/>
</dbReference>
<sequence length="114" mass="12164">MSTQANVTDSINYLDTVKATLPSAAYDEFVQTLSQFRTGRQVVHSRVLKPMLTLIHGLPVADVLARTSDLFSGRPAIVPGLNAFLPPGFAIACSDDGKTITVTTPAGETTRAYP</sequence>
<name>A0AAD7DHC6_MYCRO</name>
<comment type="caution">
    <text evidence="4">The sequence shown here is derived from an EMBL/GenBank/DDBJ whole genome shotgun (WGS) entry which is preliminary data.</text>
</comment>
<evidence type="ECO:0000256" key="3">
    <source>
        <dbReference type="PROSITE-ProRule" id="PRU00810"/>
    </source>
</evidence>
<keyword evidence="5" id="KW-1185">Reference proteome</keyword>
<dbReference type="PROSITE" id="PS51477">
    <property type="entry name" value="PAH"/>
    <property type="match status" value="1"/>
</dbReference>
<dbReference type="InterPro" id="IPR036600">
    <property type="entry name" value="PAH_sf"/>
</dbReference>
<dbReference type="InterPro" id="IPR003822">
    <property type="entry name" value="PAH"/>
</dbReference>
<proteinExistence type="predicted"/>
<evidence type="ECO:0000256" key="2">
    <source>
        <dbReference type="ARBA" id="ARBA00023242"/>
    </source>
</evidence>
<dbReference type="GO" id="GO:0005634">
    <property type="term" value="C:nucleus"/>
    <property type="evidence" value="ECO:0007669"/>
    <property type="project" value="UniProtKB-SubCell"/>
</dbReference>
<gene>
    <name evidence="4" type="ORF">B0H17DRAFT_557628</name>
</gene>
<dbReference type="SUPFAM" id="SSF47762">
    <property type="entry name" value="PAH2 domain"/>
    <property type="match status" value="1"/>
</dbReference>
<keyword evidence="2 3" id="KW-0539">Nucleus</keyword>
<evidence type="ECO:0000256" key="1">
    <source>
        <dbReference type="ARBA" id="ARBA00004123"/>
    </source>
</evidence>
<evidence type="ECO:0000313" key="5">
    <source>
        <dbReference type="Proteomes" id="UP001221757"/>
    </source>
</evidence>
<dbReference type="AlphaFoldDB" id="A0AAD7DHC6"/>
<accession>A0AAD7DHC6</accession>
<dbReference type="GO" id="GO:0006355">
    <property type="term" value="P:regulation of DNA-templated transcription"/>
    <property type="evidence" value="ECO:0007669"/>
    <property type="project" value="InterPro"/>
</dbReference>
<reference evidence="4" key="1">
    <citation type="submission" date="2023-03" db="EMBL/GenBank/DDBJ databases">
        <title>Massive genome expansion in bonnet fungi (Mycena s.s.) driven by repeated elements and novel gene families across ecological guilds.</title>
        <authorList>
            <consortium name="Lawrence Berkeley National Laboratory"/>
            <person name="Harder C.B."/>
            <person name="Miyauchi S."/>
            <person name="Viragh M."/>
            <person name="Kuo A."/>
            <person name="Thoen E."/>
            <person name="Andreopoulos B."/>
            <person name="Lu D."/>
            <person name="Skrede I."/>
            <person name="Drula E."/>
            <person name="Henrissat B."/>
            <person name="Morin E."/>
            <person name="Kohler A."/>
            <person name="Barry K."/>
            <person name="LaButti K."/>
            <person name="Morin E."/>
            <person name="Salamov A."/>
            <person name="Lipzen A."/>
            <person name="Mereny Z."/>
            <person name="Hegedus B."/>
            <person name="Baldrian P."/>
            <person name="Stursova M."/>
            <person name="Weitz H."/>
            <person name="Taylor A."/>
            <person name="Grigoriev I.V."/>
            <person name="Nagy L.G."/>
            <person name="Martin F."/>
            <person name="Kauserud H."/>
        </authorList>
    </citation>
    <scope>NUCLEOTIDE SEQUENCE</scope>
    <source>
        <strain evidence="4">CBHHK067</strain>
    </source>
</reference>